<proteinExistence type="inferred from homology"/>
<comment type="subcellular location">
    <subcellularLocation>
        <location evidence="1 6">Membrane</location>
        <topology evidence="1 6">Multi-pass membrane protein</topology>
    </subcellularLocation>
</comment>
<evidence type="ECO:0000256" key="5">
    <source>
        <dbReference type="ARBA" id="ARBA00023136"/>
    </source>
</evidence>
<dbReference type="Gramene" id="RZC69842">
    <property type="protein sequence ID" value="RZC69842"/>
    <property type="gene ID" value="C5167_033291"/>
</dbReference>
<feature type="transmembrane region" description="Helical" evidence="6">
    <location>
        <begin position="259"/>
        <end position="276"/>
    </location>
</feature>
<evidence type="ECO:0000256" key="3">
    <source>
        <dbReference type="ARBA" id="ARBA00022692"/>
    </source>
</evidence>
<feature type="domain" description="EamA" evidence="8">
    <location>
        <begin position="17"/>
        <end position="157"/>
    </location>
</feature>
<evidence type="ECO:0000256" key="2">
    <source>
        <dbReference type="ARBA" id="ARBA00007635"/>
    </source>
</evidence>
<keyword evidence="3 6" id="KW-0812">Transmembrane</keyword>
<evidence type="ECO:0000313" key="10">
    <source>
        <dbReference type="Proteomes" id="UP000316621"/>
    </source>
</evidence>
<feature type="region of interest" description="Disordered" evidence="7">
    <location>
        <begin position="340"/>
        <end position="387"/>
    </location>
</feature>
<feature type="transmembrane region" description="Helical" evidence="6">
    <location>
        <begin position="139"/>
        <end position="159"/>
    </location>
</feature>
<feature type="transmembrane region" description="Helical" evidence="6">
    <location>
        <begin position="191"/>
        <end position="211"/>
    </location>
</feature>
<feature type="transmembrane region" description="Helical" evidence="6">
    <location>
        <begin position="78"/>
        <end position="101"/>
    </location>
</feature>
<dbReference type="EMBL" id="CM010721">
    <property type="protein sequence ID" value="RZC69842.1"/>
    <property type="molecule type" value="Genomic_DNA"/>
</dbReference>
<dbReference type="InterPro" id="IPR000620">
    <property type="entry name" value="EamA_dom"/>
</dbReference>
<feature type="compositionally biased region" description="Basic and acidic residues" evidence="7">
    <location>
        <begin position="378"/>
        <end position="387"/>
    </location>
</feature>
<keyword evidence="10" id="KW-1185">Reference proteome</keyword>
<name>A0A4Y7KBX9_PAPSO</name>
<evidence type="ECO:0000313" key="9">
    <source>
        <dbReference type="EMBL" id="RZC69842.1"/>
    </source>
</evidence>
<gene>
    <name evidence="9" type="ORF">C5167_033291</name>
</gene>
<dbReference type="PANTHER" id="PTHR31218">
    <property type="entry name" value="WAT1-RELATED PROTEIN"/>
    <property type="match status" value="1"/>
</dbReference>
<feature type="compositionally biased region" description="Low complexity" evidence="7">
    <location>
        <begin position="350"/>
        <end position="360"/>
    </location>
</feature>
<dbReference type="GO" id="GO:0016020">
    <property type="term" value="C:membrane"/>
    <property type="evidence" value="ECO:0007669"/>
    <property type="project" value="UniProtKB-SubCell"/>
</dbReference>
<evidence type="ECO:0000256" key="6">
    <source>
        <dbReference type="RuleBase" id="RU363077"/>
    </source>
</evidence>
<feature type="transmembrane region" description="Helical" evidence="6">
    <location>
        <begin position="288"/>
        <end position="308"/>
    </location>
</feature>
<evidence type="ECO:0000256" key="4">
    <source>
        <dbReference type="ARBA" id="ARBA00022989"/>
    </source>
</evidence>
<feature type="transmembrane region" description="Helical" evidence="6">
    <location>
        <begin position="45"/>
        <end position="66"/>
    </location>
</feature>
<dbReference type="InterPro" id="IPR030184">
    <property type="entry name" value="WAT1-related"/>
</dbReference>
<protein>
    <recommendedName>
        <fullName evidence="6">WAT1-related protein</fullName>
    </recommendedName>
</protein>
<feature type="transmembrane region" description="Helical" evidence="6">
    <location>
        <begin position="314"/>
        <end position="333"/>
    </location>
</feature>
<accession>A0A4Y7KBX9</accession>
<dbReference type="Pfam" id="PF00892">
    <property type="entry name" value="EamA"/>
    <property type="match status" value="2"/>
</dbReference>
<feature type="transmembrane region" description="Helical" evidence="6">
    <location>
        <begin position="12"/>
        <end position="33"/>
    </location>
</feature>
<evidence type="ECO:0000256" key="7">
    <source>
        <dbReference type="SAM" id="MobiDB-lite"/>
    </source>
</evidence>
<dbReference type="Proteomes" id="UP000316621">
    <property type="component" value="Chromosome 7"/>
</dbReference>
<feature type="domain" description="EamA" evidence="8">
    <location>
        <begin position="193"/>
        <end position="330"/>
    </location>
</feature>
<sequence length="387" mass="42614">MGMESVANSIVWDVIPGLAMVLMEGITVGLTIMTKTVMARGMSPFVFIAYTNILSTLILLPSFFFFHRPQKSFLTFSLLSKFFFLGLIGVTLAQNFAFMGLSYSSPIVVATMANQLPGFSFLLSMGLRCGQVGFRRTSTQAKSIGTVVSIVGAVFVATYKGPTLWKPSTYQLFLSSSPRPLFLFGSTPESWVLGCILLAIATLCASVWNIIQVKTVKEFPEPTTIVTLYSLFGTIQCVIISVIAERDPSAWLITDKMELSNILLSAFFGSIVRSTVQGWCMRTKGPLFIAMFKPFTVFIAVSFGFMFFGHTFHFGSVIGSFIAAMGYYCSMWGQVKEREEHQIGQHQNGSSSHTSSSSKSYGDDDQSSVTIKTPLLQDQHRVGHEEV</sequence>
<dbReference type="OrthoDB" id="1728340at2759"/>
<reference evidence="9 10" key="1">
    <citation type="journal article" date="2018" name="Science">
        <title>The opium poppy genome and morphinan production.</title>
        <authorList>
            <person name="Guo L."/>
            <person name="Winzer T."/>
            <person name="Yang X."/>
            <person name="Li Y."/>
            <person name="Ning Z."/>
            <person name="He Z."/>
            <person name="Teodor R."/>
            <person name="Lu Y."/>
            <person name="Bowser T.A."/>
            <person name="Graham I.A."/>
            <person name="Ye K."/>
        </authorList>
    </citation>
    <scope>NUCLEOTIDE SEQUENCE [LARGE SCALE GENOMIC DNA]</scope>
    <source>
        <strain evidence="10">cv. HN1</strain>
        <tissue evidence="9">Leaves</tissue>
    </source>
</reference>
<feature type="transmembrane region" description="Helical" evidence="6">
    <location>
        <begin position="223"/>
        <end position="244"/>
    </location>
</feature>
<comment type="similarity">
    <text evidence="2 6">Belongs to the drug/metabolite transporter (DMT) superfamily. Plant drug/metabolite exporter (P-DME) (TC 2.A.7.4) family.</text>
</comment>
<dbReference type="OMA" id="ANMIPAF"/>
<keyword evidence="4 6" id="KW-1133">Transmembrane helix</keyword>
<organism evidence="9 10">
    <name type="scientific">Papaver somniferum</name>
    <name type="common">Opium poppy</name>
    <dbReference type="NCBI Taxonomy" id="3469"/>
    <lineage>
        <taxon>Eukaryota</taxon>
        <taxon>Viridiplantae</taxon>
        <taxon>Streptophyta</taxon>
        <taxon>Embryophyta</taxon>
        <taxon>Tracheophyta</taxon>
        <taxon>Spermatophyta</taxon>
        <taxon>Magnoliopsida</taxon>
        <taxon>Ranunculales</taxon>
        <taxon>Papaveraceae</taxon>
        <taxon>Papaveroideae</taxon>
        <taxon>Papaver</taxon>
    </lineage>
</organism>
<keyword evidence="5 6" id="KW-0472">Membrane</keyword>
<dbReference type="GO" id="GO:0022857">
    <property type="term" value="F:transmembrane transporter activity"/>
    <property type="evidence" value="ECO:0007669"/>
    <property type="project" value="InterPro"/>
</dbReference>
<evidence type="ECO:0000259" key="8">
    <source>
        <dbReference type="Pfam" id="PF00892"/>
    </source>
</evidence>
<evidence type="ECO:0000256" key="1">
    <source>
        <dbReference type="ARBA" id="ARBA00004141"/>
    </source>
</evidence>
<dbReference type="AlphaFoldDB" id="A0A4Y7KBX9"/>